<dbReference type="EMBL" id="BMON01000003">
    <property type="protein sequence ID" value="GGM48280.1"/>
    <property type="molecule type" value="Genomic_DNA"/>
</dbReference>
<sequence>MLSCMKAVVRQNFDASVDAYATYERRTNRFTSLARLLAAEMNARTDSGLGTVLDAGAGTGVSTRVFAETAADTIALDISREMLREIESTARMQADFDHLPLSDRSVDGVAFTASLFLVPEPATAVREAARVLRADGVVGAVAPLGWFRPDGTEVFEQFERESRSPTGTSAVEDAIAGEFSTTTGTWNFSTTAENIRLFHAIPAMAARLYPKLDTETRVRQARELLSALDGTFEQRWRWVIGVPE</sequence>
<accession>A0A830FWM4</accession>
<reference evidence="2" key="1">
    <citation type="journal article" date="2014" name="Int. J. Syst. Evol. Microbiol.">
        <title>Complete genome sequence of Corynebacterium casei LMG S-19264T (=DSM 44701T), isolated from a smear-ripened cheese.</title>
        <authorList>
            <consortium name="US DOE Joint Genome Institute (JGI-PGF)"/>
            <person name="Walter F."/>
            <person name="Albersmeier A."/>
            <person name="Kalinowski J."/>
            <person name="Ruckert C."/>
        </authorList>
    </citation>
    <scope>NUCLEOTIDE SEQUENCE</scope>
    <source>
        <strain evidence="2">JCM 15759</strain>
    </source>
</reference>
<dbReference type="Pfam" id="PF08241">
    <property type="entry name" value="Methyltransf_11"/>
    <property type="match status" value="1"/>
</dbReference>
<dbReference type="InterPro" id="IPR013216">
    <property type="entry name" value="Methyltransf_11"/>
</dbReference>
<evidence type="ECO:0000259" key="1">
    <source>
        <dbReference type="Pfam" id="PF08241"/>
    </source>
</evidence>
<dbReference type="SUPFAM" id="SSF53335">
    <property type="entry name" value="S-adenosyl-L-methionine-dependent methyltransferases"/>
    <property type="match status" value="1"/>
</dbReference>
<comment type="caution">
    <text evidence="2">The sequence shown here is derived from an EMBL/GenBank/DDBJ whole genome shotgun (WGS) entry which is preliminary data.</text>
</comment>
<feature type="domain" description="Methyltransferase type 11" evidence="1">
    <location>
        <begin position="53"/>
        <end position="138"/>
    </location>
</feature>
<reference evidence="2" key="2">
    <citation type="submission" date="2020-09" db="EMBL/GenBank/DDBJ databases">
        <authorList>
            <person name="Sun Q."/>
            <person name="Ohkuma M."/>
        </authorList>
    </citation>
    <scope>NUCLEOTIDE SEQUENCE</scope>
    <source>
        <strain evidence="2">JCM 15759</strain>
    </source>
</reference>
<dbReference type="CDD" id="cd02440">
    <property type="entry name" value="AdoMet_MTases"/>
    <property type="match status" value="1"/>
</dbReference>
<organism evidence="2 3">
    <name type="scientific">Haloarcula argentinensis</name>
    <dbReference type="NCBI Taxonomy" id="43776"/>
    <lineage>
        <taxon>Archaea</taxon>
        <taxon>Methanobacteriati</taxon>
        <taxon>Methanobacteriota</taxon>
        <taxon>Stenosarchaea group</taxon>
        <taxon>Halobacteria</taxon>
        <taxon>Halobacteriales</taxon>
        <taxon>Haloarculaceae</taxon>
        <taxon>Haloarcula</taxon>
    </lineage>
</organism>
<dbReference type="GO" id="GO:0008757">
    <property type="term" value="F:S-adenosylmethionine-dependent methyltransferase activity"/>
    <property type="evidence" value="ECO:0007669"/>
    <property type="project" value="InterPro"/>
</dbReference>
<evidence type="ECO:0000313" key="2">
    <source>
        <dbReference type="EMBL" id="GGM48280.1"/>
    </source>
</evidence>
<gene>
    <name evidence="2" type="ORF">GCM10009006_31870</name>
</gene>
<dbReference type="InterPro" id="IPR029063">
    <property type="entry name" value="SAM-dependent_MTases_sf"/>
</dbReference>
<dbReference type="PANTHER" id="PTHR42912">
    <property type="entry name" value="METHYLTRANSFERASE"/>
    <property type="match status" value="1"/>
</dbReference>
<dbReference type="Gene3D" id="3.40.50.150">
    <property type="entry name" value="Vaccinia Virus protein VP39"/>
    <property type="match status" value="1"/>
</dbReference>
<evidence type="ECO:0000313" key="3">
    <source>
        <dbReference type="Proteomes" id="UP000656367"/>
    </source>
</evidence>
<dbReference type="Proteomes" id="UP000656367">
    <property type="component" value="Unassembled WGS sequence"/>
</dbReference>
<proteinExistence type="predicted"/>
<name>A0A830FWM4_HALAR</name>
<dbReference type="InterPro" id="IPR050508">
    <property type="entry name" value="Methyltransf_Superfamily"/>
</dbReference>
<dbReference type="AlphaFoldDB" id="A0A830FWM4"/>
<protein>
    <recommendedName>
        <fullName evidence="1">Methyltransferase type 11 domain-containing protein</fullName>
    </recommendedName>
</protein>